<dbReference type="SMART" id="SM00367">
    <property type="entry name" value="LRR_CC"/>
    <property type="match status" value="12"/>
</dbReference>
<dbReference type="EMBL" id="JAANIT010001704">
    <property type="protein sequence ID" value="KAG1539081.1"/>
    <property type="molecule type" value="Genomic_DNA"/>
</dbReference>
<protein>
    <recommendedName>
        <fullName evidence="5">F-box domain-containing protein</fullName>
    </recommendedName>
</protein>
<proteinExistence type="predicted"/>
<dbReference type="GO" id="GO:0031146">
    <property type="term" value="P:SCF-dependent proteasomal ubiquitin-dependent protein catabolic process"/>
    <property type="evidence" value="ECO:0007669"/>
    <property type="project" value="TreeGrafter"/>
</dbReference>
<dbReference type="Pfam" id="PF12937">
    <property type="entry name" value="F-box-like"/>
    <property type="match status" value="1"/>
</dbReference>
<name>A0A9P6Y445_RHIOR</name>
<dbReference type="Proteomes" id="UP000717996">
    <property type="component" value="Unassembled WGS sequence"/>
</dbReference>
<dbReference type="PANTHER" id="PTHR13318">
    <property type="entry name" value="PARTNER OF PAIRED, ISOFORM B-RELATED"/>
    <property type="match status" value="1"/>
</dbReference>
<dbReference type="Pfam" id="PF25372">
    <property type="entry name" value="DUF7885"/>
    <property type="match status" value="1"/>
</dbReference>
<evidence type="ECO:0008006" key="5">
    <source>
        <dbReference type="Google" id="ProtNLM"/>
    </source>
</evidence>
<evidence type="ECO:0000259" key="1">
    <source>
        <dbReference type="Pfam" id="PF12937"/>
    </source>
</evidence>
<comment type="caution">
    <text evidence="3">The sequence shown here is derived from an EMBL/GenBank/DDBJ whole genome shotgun (WGS) entry which is preliminary data.</text>
</comment>
<gene>
    <name evidence="3" type="ORF">G6F51_009360</name>
</gene>
<dbReference type="SUPFAM" id="SSF52047">
    <property type="entry name" value="RNI-like"/>
    <property type="match status" value="1"/>
</dbReference>
<reference evidence="3" key="1">
    <citation type="journal article" date="2020" name="Microb. Genom.">
        <title>Genetic diversity of clinical and environmental Mucorales isolates obtained from an investigation of mucormycosis cases among solid organ transplant recipients.</title>
        <authorList>
            <person name="Nguyen M.H."/>
            <person name="Kaul D."/>
            <person name="Muto C."/>
            <person name="Cheng S.J."/>
            <person name="Richter R.A."/>
            <person name="Bruno V.M."/>
            <person name="Liu G."/>
            <person name="Beyhan S."/>
            <person name="Sundermann A.J."/>
            <person name="Mounaud S."/>
            <person name="Pasculle A.W."/>
            <person name="Nierman W.C."/>
            <person name="Driscoll E."/>
            <person name="Cumbie R."/>
            <person name="Clancy C.J."/>
            <person name="Dupont C.L."/>
        </authorList>
    </citation>
    <scope>NUCLEOTIDE SEQUENCE</scope>
    <source>
        <strain evidence="3">GL16</strain>
    </source>
</reference>
<dbReference type="GO" id="GO:0019005">
    <property type="term" value="C:SCF ubiquitin ligase complex"/>
    <property type="evidence" value="ECO:0007669"/>
    <property type="project" value="TreeGrafter"/>
</dbReference>
<dbReference type="OrthoDB" id="10257471at2759"/>
<dbReference type="InterPro" id="IPR006553">
    <property type="entry name" value="Leu-rich_rpt_Cys-con_subtyp"/>
</dbReference>
<dbReference type="SUPFAM" id="SSF81383">
    <property type="entry name" value="F-box domain"/>
    <property type="match status" value="1"/>
</dbReference>
<accession>A0A9P6Y445</accession>
<dbReference type="InterPro" id="IPR036047">
    <property type="entry name" value="F-box-like_dom_sf"/>
</dbReference>
<dbReference type="Gene3D" id="3.80.10.10">
    <property type="entry name" value="Ribonuclease Inhibitor"/>
    <property type="match status" value="2"/>
</dbReference>
<evidence type="ECO:0000313" key="4">
    <source>
        <dbReference type="Proteomes" id="UP000717996"/>
    </source>
</evidence>
<organism evidence="3 4">
    <name type="scientific">Rhizopus oryzae</name>
    <name type="common">Mucormycosis agent</name>
    <name type="synonym">Rhizopus arrhizus var. delemar</name>
    <dbReference type="NCBI Taxonomy" id="64495"/>
    <lineage>
        <taxon>Eukaryota</taxon>
        <taxon>Fungi</taxon>
        <taxon>Fungi incertae sedis</taxon>
        <taxon>Mucoromycota</taxon>
        <taxon>Mucoromycotina</taxon>
        <taxon>Mucoromycetes</taxon>
        <taxon>Mucorales</taxon>
        <taxon>Mucorineae</taxon>
        <taxon>Rhizopodaceae</taxon>
        <taxon>Rhizopus</taxon>
    </lineage>
</organism>
<evidence type="ECO:0000259" key="2">
    <source>
        <dbReference type="Pfam" id="PF25372"/>
    </source>
</evidence>
<feature type="domain" description="F-box" evidence="1">
    <location>
        <begin position="5"/>
        <end position="51"/>
    </location>
</feature>
<feature type="domain" description="F-box/LRR-repeat protein 15-like leucin rich repeat" evidence="2">
    <location>
        <begin position="141"/>
        <end position="366"/>
    </location>
</feature>
<dbReference type="InterPro" id="IPR032675">
    <property type="entry name" value="LRR_dom_sf"/>
</dbReference>
<dbReference type="InterPro" id="IPR001810">
    <property type="entry name" value="F-box_dom"/>
</dbReference>
<evidence type="ECO:0000313" key="3">
    <source>
        <dbReference type="EMBL" id="KAG1539081.1"/>
    </source>
</evidence>
<dbReference type="AlphaFoldDB" id="A0A9P6Y445"/>
<sequence length="487" mass="54943">MSYQKLPSELLIQIFQNLSEFSSHPQDLYNCAIQCKLWCYCAIQLVWQKPTIIKVDTWMKLANTLTKQDQFMNYGSLVQKINLSSIANYMNDDSLAILSVCERLDRVTLAGCKTISDQGLAYFIRHAGHHLTCIDLSEISHITDRSLLEIANICRSLQGLNISLTDETEDGVTDESIVKIAENCTQLKRIRLTNRKSITDKSIFAFAAHCPSLIELDAANCTITNDSLIVLLNRSRGLRELKLNGCIHLNDHGFLHSSVSNYHQLRMLDLTGVGQITDRTIHWVITVAPKIRSLIMNKCENISNQAVRSIARLGRHLHFLHLGSCKQITDEAIVYLAEHCSRIRYIDLASCSHLGDDAVLALASLTKLKRIGLVRCEHITDRAIRALTHSPHTALSLERIHLSYCRQLTVAAVSDLVIHCKRLNHLSLSFIPAFQIPDFQQFRRDPPKDYGADARSFCVISGGSIHKLRTYIRVVSFAPIFFGHSNQ</sequence>
<dbReference type="InterPro" id="IPR057207">
    <property type="entry name" value="FBXL15_LRR"/>
</dbReference>